<dbReference type="GeneID" id="3924837"/>
<proteinExistence type="predicted"/>
<name>Q2FRY4_METHJ</name>
<dbReference type="HOGENOM" id="CLU_000445_69_12_2"/>
<keyword evidence="5" id="KW-1185">Reference proteome</keyword>
<dbReference type="GO" id="GO:0000160">
    <property type="term" value="P:phosphorelay signal transduction system"/>
    <property type="evidence" value="ECO:0007669"/>
    <property type="project" value="InterPro"/>
</dbReference>
<protein>
    <submittedName>
        <fullName evidence="4">Response regulator receiver domain protein (CheY-like)</fullName>
    </submittedName>
</protein>
<keyword evidence="1 2" id="KW-0597">Phosphoprotein</keyword>
<dbReference type="RefSeq" id="WP_011449625.1">
    <property type="nucleotide sequence ID" value="NC_007796.1"/>
</dbReference>
<organism evidence="4 5">
    <name type="scientific">Methanospirillum hungatei JF-1 (strain ATCC 27890 / DSM 864 / NBRC 100397 / JF-1)</name>
    <dbReference type="NCBI Taxonomy" id="323259"/>
    <lineage>
        <taxon>Archaea</taxon>
        <taxon>Methanobacteriati</taxon>
        <taxon>Methanobacteriota</taxon>
        <taxon>Stenosarchaea group</taxon>
        <taxon>Methanomicrobia</taxon>
        <taxon>Methanomicrobiales</taxon>
        <taxon>Methanospirillaceae</taxon>
        <taxon>Methanospirillum</taxon>
    </lineage>
</organism>
<sequence length="133" mass="15215">MKQVTLLLVDDEPPFLDAIRDYLSEYTEFYIDCALSGEEALEKIKTGRYDVVVSDYNMPEMTGVELLKGVRSFSRIPFILFTGMGEREIIDEAIENNVDFYLEKGEELHIIAFKLSQMILAGVYRSQKEDSGV</sequence>
<dbReference type="PANTHER" id="PTHR44591:SF3">
    <property type="entry name" value="RESPONSE REGULATORY DOMAIN-CONTAINING PROTEIN"/>
    <property type="match status" value="1"/>
</dbReference>
<dbReference type="eggNOG" id="arCOG02385">
    <property type="taxonomic scope" value="Archaea"/>
</dbReference>
<dbReference type="InterPro" id="IPR011006">
    <property type="entry name" value="CheY-like_superfamily"/>
</dbReference>
<dbReference type="EnsemblBacteria" id="ABD42369">
    <property type="protein sequence ID" value="ABD42369"/>
    <property type="gene ID" value="Mhun_2673"/>
</dbReference>
<dbReference type="STRING" id="323259.Mhun_2673"/>
<evidence type="ECO:0000256" key="2">
    <source>
        <dbReference type="PROSITE-ProRule" id="PRU00169"/>
    </source>
</evidence>
<feature type="modified residue" description="4-aspartylphosphate" evidence="2">
    <location>
        <position position="55"/>
    </location>
</feature>
<dbReference type="Gene3D" id="3.40.50.2300">
    <property type="match status" value="1"/>
</dbReference>
<dbReference type="PROSITE" id="PS50110">
    <property type="entry name" value="RESPONSE_REGULATORY"/>
    <property type="match status" value="1"/>
</dbReference>
<accession>Q2FRY4</accession>
<dbReference type="Pfam" id="PF00072">
    <property type="entry name" value="Response_reg"/>
    <property type="match status" value="1"/>
</dbReference>
<dbReference type="InParanoid" id="Q2FRY4"/>
<dbReference type="SMART" id="SM00448">
    <property type="entry name" value="REC"/>
    <property type="match status" value="1"/>
</dbReference>
<gene>
    <name evidence="4" type="ordered locus">Mhun_2673</name>
</gene>
<dbReference type="Proteomes" id="UP000001941">
    <property type="component" value="Chromosome"/>
</dbReference>
<dbReference type="CDD" id="cd00156">
    <property type="entry name" value="REC"/>
    <property type="match status" value="1"/>
</dbReference>
<evidence type="ECO:0000259" key="3">
    <source>
        <dbReference type="PROSITE" id="PS50110"/>
    </source>
</evidence>
<dbReference type="SUPFAM" id="SSF52172">
    <property type="entry name" value="CheY-like"/>
    <property type="match status" value="1"/>
</dbReference>
<dbReference type="OrthoDB" id="8127at2157"/>
<evidence type="ECO:0000256" key="1">
    <source>
        <dbReference type="ARBA" id="ARBA00022553"/>
    </source>
</evidence>
<dbReference type="AlphaFoldDB" id="Q2FRY4"/>
<dbReference type="KEGG" id="mhu:Mhun_2673"/>
<evidence type="ECO:0000313" key="4">
    <source>
        <dbReference type="EMBL" id="ABD42369.1"/>
    </source>
</evidence>
<dbReference type="InterPro" id="IPR050595">
    <property type="entry name" value="Bact_response_regulator"/>
</dbReference>
<dbReference type="InterPro" id="IPR001789">
    <property type="entry name" value="Sig_transdc_resp-reg_receiver"/>
</dbReference>
<evidence type="ECO:0000313" key="5">
    <source>
        <dbReference type="Proteomes" id="UP000001941"/>
    </source>
</evidence>
<reference evidence="5" key="1">
    <citation type="journal article" date="2016" name="Stand. Genomic Sci.">
        <title>Complete genome sequence of Methanospirillum hungatei type strain JF1.</title>
        <authorList>
            <person name="Gunsalus R.P."/>
            <person name="Cook L.E."/>
            <person name="Crable B."/>
            <person name="Rohlin L."/>
            <person name="McDonald E."/>
            <person name="Mouttaki H."/>
            <person name="Sieber J.R."/>
            <person name="Poweleit N."/>
            <person name="Zhou H."/>
            <person name="Lapidus A.L."/>
            <person name="Daligault H.E."/>
            <person name="Land M."/>
            <person name="Gilna P."/>
            <person name="Ivanova N."/>
            <person name="Kyrpides N."/>
            <person name="Culley D.E."/>
            <person name="McInerney M.J."/>
        </authorList>
    </citation>
    <scope>NUCLEOTIDE SEQUENCE [LARGE SCALE GENOMIC DNA]</scope>
    <source>
        <strain evidence="5">ATCC 27890 / DSM 864 / NBRC 100397 / JF-1</strain>
    </source>
</reference>
<dbReference type="PANTHER" id="PTHR44591">
    <property type="entry name" value="STRESS RESPONSE REGULATOR PROTEIN 1"/>
    <property type="match status" value="1"/>
</dbReference>
<feature type="domain" description="Response regulatory" evidence="3">
    <location>
        <begin position="5"/>
        <end position="119"/>
    </location>
</feature>
<dbReference type="EMBL" id="CP000254">
    <property type="protein sequence ID" value="ABD42369.1"/>
    <property type="molecule type" value="Genomic_DNA"/>
</dbReference>